<proteinExistence type="predicted"/>
<dbReference type="PANTHER" id="PTHR45632">
    <property type="entry name" value="LD33804P"/>
    <property type="match status" value="1"/>
</dbReference>
<protein>
    <submittedName>
        <fullName evidence="2">T9SS type A sorting domain-containing protein</fullName>
    </submittedName>
</protein>
<dbReference type="NCBIfam" id="TIGR04183">
    <property type="entry name" value="Por_Secre_tail"/>
    <property type="match status" value="1"/>
</dbReference>
<dbReference type="Gene3D" id="2.60.120.200">
    <property type="match status" value="1"/>
</dbReference>
<organism evidence="2">
    <name type="scientific">candidate division WOR-3 bacterium</name>
    <dbReference type="NCBI Taxonomy" id="2052148"/>
    <lineage>
        <taxon>Bacteria</taxon>
        <taxon>Bacteria division WOR-3</taxon>
    </lineage>
</organism>
<dbReference type="InterPro" id="IPR011628">
    <property type="entry name" value="Cleaved_adhesin"/>
</dbReference>
<dbReference type="InterPro" id="IPR006652">
    <property type="entry name" value="Kelch_1"/>
</dbReference>
<name>A0A7C4U8F7_UNCW3</name>
<comment type="caution">
    <text evidence="2">The sequence shown here is derived from an EMBL/GenBank/DDBJ whole genome shotgun (WGS) entry which is preliminary data.</text>
</comment>
<feature type="domain" description="Cleaved adhesin" evidence="1">
    <location>
        <begin position="45"/>
        <end position="156"/>
    </location>
</feature>
<reference evidence="2" key="1">
    <citation type="journal article" date="2020" name="mSystems">
        <title>Genome- and Community-Level Interaction Insights into Carbon Utilization and Element Cycling Functions of Hydrothermarchaeota in Hydrothermal Sediment.</title>
        <authorList>
            <person name="Zhou Z."/>
            <person name="Liu Y."/>
            <person name="Xu W."/>
            <person name="Pan J."/>
            <person name="Luo Z.H."/>
            <person name="Li M."/>
        </authorList>
    </citation>
    <scope>NUCLEOTIDE SEQUENCE [LARGE SCALE GENOMIC DNA]</scope>
    <source>
        <strain evidence="2">SpSt-780</strain>
    </source>
</reference>
<dbReference type="InterPro" id="IPR026444">
    <property type="entry name" value="Secre_tail"/>
</dbReference>
<dbReference type="AlphaFoldDB" id="A0A7C4U8F7"/>
<dbReference type="Gene3D" id="2.120.10.80">
    <property type="entry name" value="Kelch-type beta propeller"/>
    <property type="match status" value="1"/>
</dbReference>
<dbReference type="Pfam" id="PF01344">
    <property type="entry name" value="Kelch_1"/>
    <property type="match status" value="2"/>
</dbReference>
<dbReference type="PANTHER" id="PTHR45632:SF8">
    <property type="entry name" value="KELCH-LIKE PROTEIN 34"/>
    <property type="match status" value="1"/>
</dbReference>
<dbReference type="EMBL" id="DTHG01000063">
    <property type="protein sequence ID" value="HGW91875.1"/>
    <property type="molecule type" value="Genomic_DNA"/>
</dbReference>
<accession>A0A7C4U8F7</accession>
<dbReference type="SUPFAM" id="SSF117281">
    <property type="entry name" value="Kelch motif"/>
    <property type="match status" value="1"/>
</dbReference>
<evidence type="ECO:0000313" key="2">
    <source>
        <dbReference type="EMBL" id="HGW91875.1"/>
    </source>
</evidence>
<gene>
    <name evidence="2" type="ORF">ENV67_04965</name>
</gene>
<dbReference type="Pfam" id="PF07675">
    <property type="entry name" value="Cleaved_Adhesin"/>
    <property type="match status" value="1"/>
</dbReference>
<dbReference type="InterPro" id="IPR015915">
    <property type="entry name" value="Kelch-typ_b-propeller"/>
</dbReference>
<evidence type="ECO:0000259" key="1">
    <source>
        <dbReference type="Pfam" id="PF07675"/>
    </source>
</evidence>
<sequence>MLYLLFALGLPSTGINSMKEKVHQNNTIVMPTIPFELKLPKQWVTLLEEHFESGMPAGWTVVNGNSDGYQWTTGTNGDLGSYTPPDYGTAYAFYSDDDAGSTAPPSQPGEDIITPAVYTGGMDTIRVIFAYGNNWTWNGDDIFGVWVRQFTGGSWSGWVNVANYPNETSGYDTLEYTNLIDSIQVMWRYSDNGGWNWAVGLDNVYIIGHSLPPVDNDVGTLSISSPENFYQLNTYYNLTATYKNFGLNPEIFDAYYETFDKDMNPVHYFYSTNISLNAGDTIRIDFASGGTFNNKKLLLRAWTYLSGDQRTFNDTLEKWIYADIDGWSYNSSPTPTPPILAKPNVSYDLIENFSNAGAVGDSFDIYITVTLNGNPIFEDSLIDYYIEGISGYSHNWGNIVFPEEGNYTITQIITSPYDIRNGNDTLVINGFVSKWEFFVNMPQRLMDHNVVTDGSKIYVFGGYNGSSSITDLYIYDFSTGWATGASLPIDLCMGDACVLGDTIYFAGGYSYSAGSIIDSLYKYSITGNNWTVSPGTGEPCWFYTLKPAQGKIYKIGGYNNGAGVMYASTWEYNPSTGSWTKKADMPFACELMFSDVKNDTIYLIGGYDGTNIRNETRFYDAVNNNWRMDNSIFAYYPIAAWGGGCAFYKDTLFVIGGVNSAWELTDSVFFYDKSSNAWVLDGYLTRPVYRTDGVGYTGAKGPNDGIYLCGGSIGGFSPIDSVFERKTGITGIPEERKTDVRFTSRIGSRIEFVIEGKGSYDVSIFDITGRKVKEISSVLSGRPVTITGNDVKKGVYFVKVSGIDKAFKVILLK</sequence>
<dbReference type="SMART" id="SM00612">
    <property type="entry name" value="Kelch"/>
    <property type="match status" value="4"/>
</dbReference>